<evidence type="ECO:0000256" key="1">
    <source>
        <dbReference type="ARBA" id="ARBA00022679"/>
    </source>
</evidence>
<dbReference type="InterPro" id="IPR026634">
    <property type="entry name" value="TPST-like"/>
</dbReference>
<protein>
    <recommendedName>
        <fullName evidence="4">Sulfotransferase</fullName>
    </recommendedName>
</protein>
<dbReference type="PANTHER" id="PTHR12788:SF10">
    <property type="entry name" value="PROTEIN-TYROSINE SULFOTRANSFERASE"/>
    <property type="match status" value="1"/>
</dbReference>
<gene>
    <name evidence="2" type="ORF">PPSIR1_05098</name>
</gene>
<evidence type="ECO:0000313" key="2">
    <source>
        <dbReference type="EMBL" id="EDM81816.1"/>
    </source>
</evidence>
<proteinExistence type="predicted"/>
<dbReference type="GO" id="GO:0008476">
    <property type="term" value="F:protein-tyrosine sulfotransferase activity"/>
    <property type="evidence" value="ECO:0007669"/>
    <property type="project" value="InterPro"/>
</dbReference>
<comment type="caution">
    <text evidence="2">The sequence shown here is derived from an EMBL/GenBank/DDBJ whole genome shotgun (WGS) entry which is preliminary data.</text>
</comment>
<dbReference type="RefSeq" id="WP_006968991.1">
    <property type="nucleotide sequence ID" value="NZ_ABCS01000001.1"/>
</dbReference>
<dbReference type="SUPFAM" id="SSF52540">
    <property type="entry name" value="P-loop containing nucleoside triphosphate hydrolases"/>
    <property type="match status" value="1"/>
</dbReference>
<dbReference type="InterPro" id="IPR027417">
    <property type="entry name" value="P-loop_NTPase"/>
</dbReference>
<dbReference type="Gene3D" id="3.40.50.300">
    <property type="entry name" value="P-loop containing nucleotide triphosphate hydrolases"/>
    <property type="match status" value="1"/>
</dbReference>
<evidence type="ECO:0008006" key="4">
    <source>
        <dbReference type="Google" id="ProtNLM"/>
    </source>
</evidence>
<accession>A6FWZ2</accession>
<name>A6FWZ2_9BACT</name>
<keyword evidence="3" id="KW-1185">Reference proteome</keyword>
<dbReference type="PANTHER" id="PTHR12788">
    <property type="entry name" value="PROTEIN-TYROSINE SULFOTRANSFERASE 2"/>
    <property type="match status" value="1"/>
</dbReference>
<organism evidence="2 3">
    <name type="scientific">Plesiocystis pacifica SIR-1</name>
    <dbReference type="NCBI Taxonomy" id="391625"/>
    <lineage>
        <taxon>Bacteria</taxon>
        <taxon>Pseudomonadati</taxon>
        <taxon>Myxococcota</taxon>
        <taxon>Polyangia</taxon>
        <taxon>Nannocystales</taxon>
        <taxon>Nannocystaceae</taxon>
        <taxon>Plesiocystis</taxon>
    </lineage>
</organism>
<sequence>MSAAPKGIVVLGSPRSGTTLVRRILDAHPNIACPPETYLFSAAARFLHTDRFALGLGIGVLDGLSFAGFGEDQTLARLREMCFGFLDDYAKQAGKARWAEKTAFHAFYVPTIQRLCEGHVQFICLHRHGMDVAPSFKDLVDKTGGYVDELRPYIQRCPEPHVALAHAWVDAANAIADLAEALPADQAISVRYEDLTDDPEAELARLFTFLGEDWQPELLGEALGDTGTLGFGDWKTYKRTAVDRSSVERWRELPRPVQVKLAAICNPTLERLGYAPVELMDRPIDAAMARKRYEFGLRMQVPKKG</sequence>
<evidence type="ECO:0000313" key="3">
    <source>
        <dbReference type="Proteomes" id="UP000005801"/>
    </source>
</evidence>
<dbReference type="EMBL" id="ABCS01000001">
    <property type="protein sequence ID" value="EDM81816.1"/>
    <property type="molecule type" value="Genomic_DNA"/>
</dbReference>
<keyword evidence="1" id="KW-0808">Transferase</keyword>
<dbReference type="STRING" id="391625.PPSIR1_05098"/>
<dbReference type="eggNOG" id="COG0615">
    <property type="taxonomic scope" value="Bacteria"/>
</dbReference>
<reference evidence="2 3" key="1">
    <citation type="submission" date="2007-06" db="EMBL/GenBank/DDBJ databases">
        <authorList>
            <person name="Shimkets L."/>
            <person name="Ferriera S."/>
            <person name="Johnson J."/>
            <person name="Kravitz S."/>
            <person name="Beeson K."/>
            <person name="Sutton G."/>
            <person name="Rogers Y.-H."/>
            <person name="Friedman R."/>
            <person name="Frazier M."/>
            <person name="Venter J.C."/>
        </authorList>
    </citation>
    <scope>NUCLEOTIDE SEQUENCE [LARGE SCALE GENOMIC DNA]</scope>
    <source>
        <strain evidence="2 3">SIR-1</strain>
    </source>
</reference>
<dbReference type="Proteomes" id="UP000005801">
    <property type="component" value="Unassembled WGS sequence"/>
</dbReference>
<dbReference type="Pfam" id="PF13469">
    <property type="entry name" value="Sulfotransfer_3"/>
    <property type="match status" value="1"/>
</dbReference>
<dbReference type="OrthoDB" id="3337911at2"/>
<dbReference type="AlphaFoldDB" id="A6FWZ2"/>